<keyword evidence="3" id="KW-1185">Reference proteome</keyword>
<evidence type="ECO:0000313" key="3">
    <source>
        <dbReference type="Proteomes" id="UP000199149"/>
    </source>
</evidence>
<dbReference type="Proteomes" id="UP000199149">
    <property type="component" value="Unassembled WGS sequence"/>
</dbReference>
<evidence type="ECO:0008006" key="4">
    <source>
        <dbReference type="Google" id="ProtNLM"/>
    </source>
</evidence>
<sequence>MNRLTKIQITLVVMFVLLLIISVNIFFSYRSISALQIIELKKLIEINPSSGLIDHYKSEIQLIEQPLKLYRIFWLIGASVVLIIGSYLIYIFRKNKI</sequence>
<keyword evidence="1" id="KW-1133">Transmembrane helix</keyword>
<reference evidence="3" key="1">
    <citation type="submission" date="2016-10" db="EMBL/GenBank/DDBJ databases">
        <authorList>
            <person name="Varghese N."/>
            <person name="Submissions S."/>
        </authorList>
    </citation>
    <scope>NUCLEOTIDE SEQUENCE [LARGE SCALE GENOMIC DNA]</scope>
    <source>
        <strain evidence="3">XJ109</strain>
    </source>
</reference>
<keyword evidence="1" id="KW-0472">Membrane</keyword>
<feature type="transmembrane region" description="Helical" evidence="1">
    <location>
        <begin position="72"/>
        <end position="92"/>
    </location>
</feature>
<organism evidence="2 3">
    <name type="scientific">Algoriella xinjiangensis</name>
    <dbReference type="NCBI Taxonomy" id="684065"/>
    <lineage>
        <taxon>Bacteria</taxon>
        <taxon>Pseudomonadati</taxon>
        <taxon>Bacteroidota</taxon>
        <taxon>Flavobacteriia</taxon>
        <taxon>Flavobacteriales</taxon>
        <taxon>Weeksellaceae</taxon>
        <taxon>Algoriella</taxon>
    </lineage>
</organism>
<accession>A0A1I4W5E9</accession>
<name>A0A1I4W5E9_9FLAO</name>
<evidence type="ECO:0000313" key="2">
    <source>
        <dbReference type="EMBL" id="SFN08781.1"/>
    </source>
</evidence>
<feature type="transmembrane region" description="Helical" evidence="1">
    <location>
        <begin position="7"/>
        <end position="27"/>
    </location>
</feature>
<dbReference type="RefSeq" id="WP_092908005.1">
    <property type="nucleotide sequence ID" value="NZ_FOUZ01000006.1"/>
</dbReference>
<dbReference type="EMBL" id="FOUZ01000006">
    <property type="protein sequence ID" value="SFN08781.1"/>
    <property type="molecule type" value="Genomic_DNA"/>
</dbReference>
<dbReference type="AlphaFoldDB" id="A0A1I4W5E9"/>
<keyword evidence="1" id="KW-0812">Transmembrane</keyword>
<protein>
    <recommendedName>
        <fullName evidence="4">PepSY-associated TM region</fullName>
    </recommendedName>
</protein>
<evidence type="ECO:0000256" key="1">
    <source>
        <dbReference type="SAM" id="Phobius"/>
    </source>
</evidence>
<gene>
    <name evidence="2" type="ORF">SAMN05421738_106155</name>
</gene>
<proteinExistence type="predicted"/>